<dbReference type="AlphaFoldDB" id="A0A1R0FBT4"/>
<keyword evidence="3" id="KW-1185">Reference proteome</keyword>
<organism evidence="2 3">
    <name type="scientific">Bartonella apis</name>
    <dbReference type="NCBI Taxonomy" id="1686310"/>
    <lineage>
        <taxon>Bacteria</taxon>
        <taxon>Pseudomonadati</taxon>
        <taxon>Pseudomonadota</taxon>
        <taxon>Alphaproteobacteria</taxon>
        <taxon>Hyphomicrobiales</taxon>
        <taxon>Bartonellaceae</taxon>
        <taxon>Bartonella</taxon>
    </lineage>
</organism>
<dbReference type="GeneID" id="92990909"/>
<dbReference type="InterPro" id="IPR010642">
    <property type="entry name" value="Invasion_prot_B"/>
</dbReference>
<feature type="chain" id="PRO_5013136391" evidence="1">
    <location>
        <begin position="23"/>
        <end position="165"/>
    </location>
</feature>
<dbReference type="OrthoDB" id="9806572at2"/>
<name>A0A1R0FBT4_9HYPH</name>
<evidence type="ECO:0000313" key="3">
    <source>
        <dbReference type="Proteomes" id="UP000187344"/>
    </source>
</evidence>
<dbReference type="EMBL" id="LXYT01000001">
    <property type="protein sequence ID" value="OLY44467.1"/>
    <property type="molecule type" value="Genomic_DNA"/>
</dbReference>
<comment type="caution">
    <text evidence="2">The sequence shown here is derived from an EMBL/GenBank/DDBJ whole genome shotgun (WGS) entry which is preliminary data.</text>
</comment>
<gene>
    <name evidence="2" type="ORF">PEB0149_019370</name>
</gene>
<reference evidence="2 3" key="1">
    <citation type="submission" date="2016-12" db="EMBL/GenBank/DDBJ databases">
        <title>Comparative genomics of Bartonella apis.</title>
        <authorList>
            <person name="Engel P."/>
        </authorList>
    </citation>
    <scope>NUCLEOTIDE SEQUENCE [LARGE SCALE GENOMIC DNA]</scope>
    <source>
        <strain evidence="2 3">PEB0149</strain>
    </source>
</reference>
<feature type="signal peptide" evidence="1">
    <location>
        <begin position="1"/>
        <end position="22"/>
    </location>
</feature>
<proteinExistence type="predicted"/>
<dbReference type="RefSeq" id="WP_075869594.1">
    <property type="nucleotide sequence ID" value="NZ_CALYQA010000002.1"/>
</dbReference>
<dbReference type="InterPro" id="IPR038696">
    <property type="entry name" value="IalB_sf"/>
</dbReference>
<dbReference type="Proteomes" id="UP000187344">
    <property type="component" value="Unassembled WGS sequence"/>
</dbReference>
<protein>
    <submittedName>
        <fullName evidence="2">Invasion associated locus B (IalB) protein</fullName>
    </submittedName>
</protein>
<sequence length="165" mass="17580">MFGKTFVAASVMIMAVAGIASAQTPTRINQFDAWGAYSYKSGNNTVCYVLSAPITAEPKSVNHGDNYFLVSKRAGNPVTYEPQFMAGYALKDKVTVSVDGKNFEFFTKDSSAWAASPATESQLVAAMKNGSNLSVKAVSQRGTNTSYTYSLKGITAALNAAQKCK</sequence>
<dbReference type="Gene3D" id="2.60.40.1880">
    <property type="entry name" value="Invasion associated locus B (IalB) protein"/>
    <property type="match status" value="1"/>
</dbReference>
<keyword evidence="1" id="KW-0732">Signal</keyword>
<dbReference type="Pfam" id="PF06776">
    <property type="entry name" value="IalB"/>
    <property type="match status" value="1"/>
</dbReference>
<evidence type="ECO:0000313" key="2">
    <source>
        <dbReference type="EMBL" id="OLY44467.1"/>
    </source>
</evidence>
<accession>A0A1R0FBT4</accession>
<evidence type="ECO:0000256" key="1">
    <source>
        <dbReference type="SAM" id="SignalP"/>
    </source>
</evidence>